<keyword evidence="4 11" id="KW-0808">Transferase</keyword>
<feature type="transmembrane region" description="Helical" evidence="8">
    <location>
        <begin position="168"/>
        <end position="201"/>
    </location>
</feature>
<sequence>MNELYRNKTLNWTLLIAFAVALLYVLGARTLVPPDEGRYAEMAREMFASGDWITTRLNGIKYFEKPPLQTWMNALTFTLFGVGEWQARLWTGLCGLLGVLLTGLAGRRVFGARIGFYGALVLGSSIYWIACSQVNSLDMSLSAMMTLALCALLIAQRDGAAPAERRNWMLACWAGMALAVLAKGLIGVVLPGAVLVLYTLLSRDWAIWKRLHLGKGLLLFFLVAAPWFVLVGLRNPEQPHFFFIHEHFDRFLRKEHHREASWWIFFALLAVGSVPWAGVLLQGLLLGARRDALACERESQATAGAQRFRPRLMLLVWVVFILLFFTKSNSKLPGYIVPVFPAVALLIALYLDAGTRRSRMLTAGLTSLLGAGLLALVPFMERLAKKPGEDVVYAAYQPWVLAAGLVLLVGGALALLTARQMRRDLTVLVLAIAGFAGAQLLLVGFEPVAQVRAGSALLPALEAAGAADPKIPLYSVGIYEQSLTFYLGRTVTLVDYRDEFAFGLEQQPALWVPTIPAFTARWRRDAAAGVRNLAITRPEIVEELRRQGVPLRVVAGDARRVAIANF</sequence>
<dbReference type="RefSeq" id="WP_170203202.1">
    <property type="nucleotide sequence ID" value="NZ_CP051685.1"/>
</dbReference>
<feature type="transmembrane region" description="Helical" evidence="8">
    <location>
        <begin position="332"/>
        <end position="351"/>
    </location>
</feature>
<feature type="transmembrane region" description="Helical" evidence="8">
    <location>
        <begin position="360"/>
        <end position="379"/>
    </location>
</feature>
<dbReference type="PANTHER" id="PTHR33908">
    <property type="entry name" value="MANNOSYLTRANSFERASE YKCB-RELATED"/>
    <property type="match status" value="1"/>
</dbReference>
<evidence type="ECO:0000256" key="1">
    <source>
        <dbReference type="ARBA" id="ARBA00004651"/>
    </source>
</evidence>
<keyword evidence="12" id="KW-1185">Reference proteome</keyword>
<dbReference type="InterPro" id="IPR050297">
    <property type="entry name" value="LipidA_mod_glycosyltrf_83"/>
</dbReference>
<feature type="transmembrane region" description="Helical" evidence="8">
    <location>
        <begin position="12"/>
        <end position="32"/>
    </location>
</feature>
<feature type="transmembrane region" description="Helical" evidence="8">
    <location>
        <begin position="89"/>
        <end position="106"/>
    </location>
</feature>
<gene>
    <name evidence="11" type="ORF">HH212_14970</name>
</gene>
<feature type="transmembrane region" description="Helical" evidence="8">
    <location>
        <begin position="399"/>
        <end position="418"/>
    </location>
</feature>
<dbReference type="GO" id="GO:0016763">
    <property type="term" value="F:pentosyltransferase activity"/>
    <property type="evidence" value="ECO:0007669"/>
    <property type="project" value="TreeGrafter"/>
</dbReference>
<keyword evidence="5 8" id="KW-0812">Transmembrane</keyword>
<feature type="transmembrane region" description="Helical" evidence="8">
    <location>
        <begin position="308"/>
        <end position="326"/>
    </location>
</feature>
<evidence type="ECO:0000256" key="5">
    <source>
        <dbReference type="ARBA" id="ARBA00022692"/>
    </source>
</evidence>
<organism evidence="11 12">
    <name type="scientific">Massilia forsythiae</name>
    <dbReference type="NCBI Taxonomy" id="2728020"/>
    <lineage>
        <taxon>Bacteria</taxon>
        <taxon>Pseudomonadati</taxon>
        <taxon>Pseudomonadota</taxon>
        <taxon>Betaproteobacteria</taxon>
        <taxon>Burkholderiales</taxon>
        <taxon>Oxalobacteraceae</taxon>
        <taxon>Telluria group</taxon>
        <taxon>Massilia</taxon>
    </lineage>
</organism>
<keyword evidence="6 8" id="KW-1133">Transmembrane helix</keyword>
<keyword evidence="3" id="KW-0328">Glycosyltransferase</keyword>
<evidence type="ECO:0000259" key="9">
    <source>
        <dbReference type="Pfam" id="PF13231"/>
    </source>
</evidence>
<dbReference type="KEGG" id="mfy:HH212_14970"/>
<dbReference type="Proteomes" id="UP000502415">
    <property type="component" value="Chromosome"/>
</dbReference>
<evidence type="ECO:0000256" key="3">
    <source>
        <dbReference type="ARBA" id="ARBA00022676"/>
    </source>
</evidence>
<accession>A0A7Z2VXR8</accession>
<evidence type="ECO:0000256" key="2">
    <source>
        <dbReference type="ARBA" id="ARBA00022475"/>
    </source>
</evidence>
<evidence type="ECO:0000256" key="6">
    <source>
        <dbReference type="ARBA" id="ARBA00022989"/>
    </source>
</evidence>
<dbReference type="Pfam" id="PF13231">
    <property type="entry name" value="PMT_2"/>
    <property type="match status" value="1"/>
</dbReference>
<keyword evidence="7 8" id="KW-0472">Membrane</keyword>
<feature type="domain" description="Glycosyltransferase RgtA/B/C/D-like" evidence="9">
    <location>
        <begin position="65"/>
        <end position="228"/>
    </location>
</feature>
<feature type="transmembrane region" description="Helical" evidence="8">
    <location>
        <begin position="213"/>
        <end position="233"/>
    </location>
</feature>
<evidence type="ECO:0000256" key="7">
    <source>
        <dbReference type="ARBA" id="ARBA00023136"/>
    </source>
</evidence>
<dbReference type="GO" id="GO:0010041">
    <property type="term" value="P:response to iron(III) ion"/>
    <property type="evidence" value="ECO:0007669"/>
    <property type="project" value="TreeGrafter"/>
</dbReference>
<reference evidence="11 12" key="1">
    <citation type="submission" date="2020-04" db="EMBL/GenBank/DDBJ databases">
        <title>Genome sequencing of novel species.</title>
        <authorList>
            <person name="Heo J."/>
            <person name="Kim S.-J."/>
            <person name="Kim J.-S."/>
            <person name="Hong S.-B."/>
            <person name="Kwon S.-W."/>
        </authorList>
    </citation>
    <scope>NUCLEOTIDE SEQUENCE [LARGE SCALE GENOMIC DNA]</scope>
    <source>
        <strain evidence="11 12">GN2-R2</strain>
    </source>
</reference>
<proteinExistence type="predicted"/>
<comment type="subcellular location">
    <subcellularLocation>
        <location evidence="1">Cell membrane</location>
        <topology evidence="1">Multi-pass membrane protein</topology>
    </subcellularLocation>
</comment>
<evidence type="ECO:0000313" key="11">
    <source>
        <dbReference type="EMBL" id="QJE01174.1"/>
    </source>
</evidence>
<feature type="transmembrane region" description="Helical" evidence="8">
    <location>
        <begin position="112"/>
        <end position="130"/>
    </location>
</feature>
<evidence type="ECO:0000313" key="12">
    <source>
        <dbReference type="Proteomes" id="UP000502415"/>
    </source>
</evidence>
<protein>
    <submittedName>
        <fullName evidence="11">Glycosyltransferase family 39 protein</fullName>
    </submittedName>
</protein>
<dbReference type="GO" id="GO:0009103">
    <property type="term" value="P:lipopolysaccharide biosynthetic process"/>
    <property type="evidence" value="ECO:0007669"/>
    <property type="project" value="UniProtKB-ARBA"/>
</dbReference>
<feature type="transmembrane region" description="Helical" evidence="8">
    <location>
        <begin position="262"/>
        <end position="287"/>
    </location>
</feature>
<dbReference type="AlphaFoldDB" id="A0A7Z2VXR8"/>
<dbReference type="PANTHER" id="PTHR33908:SF3">
    <property type="entry name" value="UNDECAPRENYL PHOSPHATE-ALPHA-4-AMINO-4-DEOXY-L-ARABINOSE ARABINOSYL TRANSFERASE"/>
    <property type="match status" value="1"/>
</dbReference>
<dbReference type="EMBL" id="CP051685">
    <property type="protein sequence ID" value="QJE01174.1"/>
    <property type="molecule type" value="Genomic_DNA"/>
</dbReference>
<keyword evidence="2" id="KW-1003">Cell membrane</keyword>
<feature type="domain" description="Aminoarabinose transferase C-terminal" evidence="10">
    <location>
        <begin position="466"/>
        <end position="565"/>
    </location>
</feature>
<feature type="transmembrane region" description="Helical" evidence="8">
    <location>
        <begin position="425"/>
        <end position="445"/>
    </location>
</feature>
<evidence type="ECO:0000256" key="8">
    <source>
        <dbReference type="SAM" id="Phobius"/>
    </source>
</evidence>
<evidence type="ECO:0000259" key="10">
    <source>
        <dbReference type="Pfam" id="PF18583"/>
    </source>
</evidence>
<dbReference type="InterPro" id="IPR038731">
    <property type="entry name" value="RgtA/B/C-like"/>
</dbReference>
<dbReference type="GO" id="GO:0005886">
    <property type="term" value="C:plasma membrane"/>
    <property type="evidence" value="ECO:0007669"/>
    <property type="project" value="UniProtKB-SubCell"/>
</dbReference>
<evidence type="ECO:0000256" key="4">
    <source>
        <dbReference type="ARBA" id="ARBA00022679"/>
    </source>
</evidence>
<dbReference type="Pfam" id="PF18583">
    <property type="entry name" value="Arnt_C"/>
    <property type="match status" value="1"/>
</dbReference>
<name>A0A7Z2VXR8_9BURK</name>
<dbReference type="InterPro" id="IPR040845">
    <property type="entry name" value="Arnt_C"/>
</dbReference>